<dbReference type="EMBL" id="JBFXLU010000019">
    <property type="protein sequence ID" value="KAL2853470.1"/>
    <property type="molecule type" value="Genomic_DNA"/>
</dbReference>
<evidence type="ECO:0000313" key="2">
    <source>
        <dbReference type="Proteomes" id="UP001610446"/>
    </source>
</evidence>
<sequence>MRPVRMAVAIILLHACIAYAFFGSLFNVPSSAEFFFSPMYFAEVAPTSFNTIEWRYYSLFILVLACGLP</sequence>
<dbReference type="Proteomes" id="UP001610446">
    <property type="component" value="Unassembled WGS sequence"/>
</dbReference>
<evidence type="ECO:0008006" key="3">
    <source>
        <dbReference type="Google" id="ProtNLM"/>
    </source>
</evidence>
<keyword evidence="2" id="KW-1185">Reference proteome</keyword>
<accession>A0ABR4KMH7</accession>
<name>A0ABR4KMH7_9EURO</name>
<gene>
    <name evidence="1" type="ORF">BJY01DRAFT_206745</name>
</gene>
<evidence type="ECO:0000313" key="1">
    <source>
        <dbReference type="EMBL" id="KAL2853470.1"/>
    </source>
</evidence>
<reference evidence="1 2" key="1">
    <citation type="submission" date="2024-07" db="EMBL/GenBank/DDBJ databases">
        <title>Section-level genome sequencing and comparative genomics of Aspergillus sections Usti and Cavernicolus.</title>
        <authorList>
            <consortium name="Lawrence Berkeley National Laboratory"/>
            <person name="Nybo J.L."/>
            <person name="Vesth T.C."/>
            <person name="Theobald S."/>
            <person name="Frisvad J.C."/>
            <person name="Larsen T.O."/>
            <person name="Kjaerboelling I."/>
            <person name="Rothschild-Mancinelli K."/>
            <person name="Lyhne E.K."/>
            <person name="Kogle M.E."/>
            <person name="Barry K."/>
            <person name="Clum A."/>
            <person name="Na H."/>
            <person name="Ledsgaard L."/>
            <person name="Lin J."/>
            <person name="Lipzen A."/>
            <person name="Kuo A."/>
            <person name="Riley R."/>
            <person name="Mondo S."/>
            <person name="Labutti K."/>
            <person name="Haridas S."/>
            <person name="Pangalinan J."/>
            <person name="Salamov A.A."/>
            <person name="Simmons B.A."/>
            <person name="Magnuson J.K."/>
            <person name="Chen J."/>
            <person name="Drula E."/>
            <person name="Henrissat B."/>
            <person name="Wiebenga A."/>
            <person name="Lubbers R.J."/>
            <person name="Gomes A.C."/>
            <person name="Makela M.R."/>
            <person name="Stajich J."/>
            <person name="Grigoriev I.V."/>
            <person name="Mortensen U.H."/>
            <person name="De Vries R.P."/>
            <person name="Baker S.E."/>
            <person name="Andersen M.R."/>
        </authorList>
    </citation>
    <scope>NUCLEOTIDE SEQUENCE [LARGE SCALE GENOMIC DNA]</scope>
    <source>
        <strain evidence="1 2">CBS 123904</strain>
    </source>
</reference>
<organism evidence="1 2">
    <name type="scientific">Aspergillus pseudoustus</name>
    <dbReference type="NCBI Taxonomy" id="1810923"/>
    <lineage>
        <taxon>Eukaryota</taxon>
        <taxon>Fungi</taxon>
        <taxon>Dikarya</taxon>
        <taxon>Ascomycota</taxon>
        <taxon>Pezizomycotina</taxon>
        <taxon>Eurotiomycetes</taxon>
        <taxon>Eurotiomycetidae</taxon>
        <taxon>Eurotiales</taxon>
        <taxon>Aspergillaceae</taxon>
        <taxon>Aspergillus</taxon>
        <taxon>Aspergillus subgen. Nidulantes</taxon>
    </lineage>
</organism>
<protein>
    <recommendedName>
        <fullName evidence="3">Major facilitator superfamily (MFS) profile domain-containing protein</fullName>
    </recommendedName>
</protein>
<comment type="caution">
    <text evidence="1">The sequence shown here is derived from an EMBL/GenBank/DDBJ whole genome shotgun (WGS) entry which is preliminary data.</text>
</comment>
<proteinExistence type="predicted"/>